<feature type="compositionally biased region" description="Basic and acidic residues" evidence="1">
    <location>
        <begin position="285"/>
        <end position="296"/>
    </location>
</feature>
<feature type="compositionally biased region" description="Polar residues" evidence="1">
    <location>
        <begin position="343"/>
        <end position="356"/>
    </location>
</feature>
<proteinExistence type="predicted"/>
<keyword evidence="3" id="KW-1185">Reference proteome</keyword>
<dbReference type="Proteomes" id="UP001515480">
    <property type="component" value="Unassembled WGS sequence"/>
</dbReference>
<dbReference type="AlphaFoldDB" id="A0AB34JHE9"/>
<feature type="compositionally biased region" description="Low complexity" evidence="1">
    <location>
        <begin position="328"/>
        <end position="337"/>
    </location>
</feature>
<evidence type="ECO:0000313" key="3">
    <source>
        <dbReference type="Proteomes" id="UP001515480"/>
    </source>
</evidence>
<feature type="region of interest" description="Disordered" evidence="1">
    <location>
        <begin position="263"/>
        <end position="363"/>
    </location>
</feature>
<dbReference type="EMBL" id="JBGBPQ010000009">
    <property type="protein sequence ID" value="KAL1520222.1"/>
    <property type="molecule type" value="Genomic_DNA"/>
</dbReference>
<comment type="caution">
    <text evidence="2">The sequence shown here is derived from an EMBL/GenBank/DDBJ whole genome shotgun (WGS) entry which is preliminary data.</text>
</comment>
<gene>
    <name evidence="2" type="ORF">AB1Y20_023692</name>
</gene>
<reference evidence="2 3" key="1">
    <citation type="journal article" date="2024" name="Science">
        <title>Giant polyketide synthase enzymes in the biosynthesis of giant marine polyether toxins.</title>
        <authorList>
            <person name="Fallon T.R."/>
            <person name="Shende V.V."/>
            <person name="Wierzbicki I.H."/>
            <person name="Pendleton A.L."/>
            <person name="Watervoot N.F."/>
            <person name="Auber R.P."/>
            <person name="Gonzalez D.J."/>
            <person name="Wisecaver J.H."/>
            <person name="Moore B.S."/>
        </authorList>
    </citation>
    <scope>NUCLEOTIDE SEQUENCE [LARGE SCALE GENOMIC DNA]</scope>
    <source>
        <strain evidence="2 3">12B1</strain>
    </source>
</reference>
<accession>A0AB34JHE9</accession>
<organism evidence="2 3">
    <name type="scientific">Prymnesium parvum</name>
    <name type="common">Toxic golden alga</name>
    <dbReference type="NCBI Taxonomy" id="97485"/>
    <lineage>
        <taxon>Eukaryota</taxon>
        <taxon>Haptista</taxon>
        <taxon>Haptophyta</taxon>
        <taxon>Prymnesiophyceae</taxon>
        <taxon>Prymnesiales</taxon>
        <taxon>Prymnesiaceae</taxon>
        <taxon>Prymnesium</taxon>
    </lineage>
</organism>
<protein>
    <submittedName>
        <fullName evidence="2">Uncharacterized protein</fullName>
    </submittedName>
</protein>
<name>A0AB34JHE9_PRYPA</name>
<sequence length="363" mass="38591">MVLSVPPLLAELGRGTVVKVSDELTVWQGEMWNAAQWLRTAVAPAPTTPRWMGTLEQLESVIGGSVVLGGKDNAPVVVPLSTGTTPAVKESPSGPLVRLESHPGQSGRYVSLQVIIGTSEGIWPAVISVDGRGGREAGGLRTLEGQRVELQVVPRANSRVGFRLVDAATRAVISMADSAEDLARELSEGAEPMPWAAFLERCLWGRPAISPPPTDASKMVDNGAHMRAVASLWGMEPLGREQVLSLRWKLTEAFSERLTAVEARQSKGSSARAEQHTKAPYSANKYDKKKGEDFKAGAKPGGKGVEPAKNAAGKQTRAAGVNMDDGAATHTAKAAAKALEESMQGSLSATKESCTSRVKRRQW</sequence>
<evidence type="ECO:0000256" key="1">
    <source>
        <dbReference type="SAM" id="MobiDB-lite"/>
    </source>
</evidence>
<evidence type="ECO:0000313" key="2">
    <source>
        <dbReference type="EMBL" id="KAL1520222.1"/>
    </source>
</evidence>